<feature type="compositionally biased region" description="Polar residues" evidence="1">
    <location>
        <begin position="208"/>
        <end position="223"/>
    </location>
</feature>
<keyword evidence="2" id="KW-0812">Transmembrane</keyword>
<feature type="transmembrane region" description="Helical" evidence="2">
    <location>
        <begin position="12"/>
        <end position="33"/>
    </location>
</feature>
<accession>A0A1F7Z3R1</accession>
<evidence type="ECO:0000256" key="1">
    <source>
        <dbReference type="SAM" id="MobiDB-lite"/>
    </source>
</evidence>
<reference evidence="3 4" key="1">
    <citation type="journal article" date="2016" name="Nat. Commun.">
        <title>Thousands of microbial genomes shed light on interconnected biogeochemical processes in an aquifer system.</title>
        <authorList>
            <person name="Anantharaman K."/>
            <person name="Brown C.T."/>
            <person name="Hug L.A."/>
            <person name="Sharon I."/>
            <person name="Castelle C.J."/>
            <person name="Probst A.J."/>
            <person name="Thomas B.C."/>
            <person name="Singh A."/>
            <person name="Wilkins M.J."/>
            <person name="Karaoz U."/>
            <person name="Brodie E.L."/>
            <person name="Williams K.H."/>
            <person name="Hubbard S.S."/>
            <person name="Banfield J.F."/>
        </authorList>
    </citation>
    <scope>NUCLEOTIDE SEQUENCE [LARGE SCALE GENOMIC DNA]</scope>
</reference>
<organism evidence="3 4">
    <name type="scientific">Candidatus Woesebacteria bacterium RIFCSPHIGHO2_02_FULL_39_13</name>
    <dbReference type="NCBI Taxonomy" id="1802505"/>
    <lineage>
        <taxon>Bacteria</taxon>
        <taxon>Candidatus Woeseibacteriota</taxon>
    </lineage>
</organism>
<keyword evidence="2" id="KW-1133">Transmembrane helix</keyword>
<dbReference type="Proteomes" id="UP000177169">
    <property type="component" value="Unassembled WGS sequence"/>
</dbReference>
<name>A0A1F7Z3R1_9BACT</name>
<feature type="region of interest" description="Disordered" evidence="1">
    <location>
        <begin position="208"/>
        <end position="229"/>
    </location>
</feature>
<dbReference type="EMBL" id="MGGR01000007">
    <property type="protein sequence ID" value="OGM34303.1"/>
    <property type="molecule type" value="Genomic_DNA"/>
</dbReference>
<dbReference type="STRING" id="1802505.A3D01_00845"/>
<gene>
    <name evidence="3" type="ORF">A3D01_00845</name>
</gene>
<evidence type="ECO:0000313" key="3">
    <source>
        <dbReference type="EMBL" id="OGM34303.1"/>
    </source>
</evidence>
<evidence type="ECO:0000313" key="4">
    <source>
        <dbReference type="Proteomes" id="UP000177169"/>
    </source>
</evidence>
<evidence type="ECO:0000256" key="2">
    <source>
        <dbReference type="SAM" id="Phobius"/>
    </source>
</evidence>
<dbReference type="AlphaFoldDB" id="A0A1F7Z3R1"/>
<keyword evidence="2" id="KW-0472">Membrane</keyword>
<protein>
    <submittedName>
        <fullName evidence="3">Uncharacterized protein</fullName>
    </submittedName>
</protein>
<sequence length="229" mass="25426">MSLFRKILTPNIMVLLGPISVLLGVIILFVIILNNGYSQIKTQLSTLKTTRNSENQLQTKLDKLKDIPPGILDNSSDVIVVLPYKNPGILIISQMRLYANNNSLSLSKIELKNASKTNDQLAKMQLSGEFDIPNFLSAVNFLKNMISSAPISTLDELTIKLSQAGALEGELKTSAYWADLPTQLPPLNEPFRELTKEEQDLLTKVANFSQPEFTTLPPTTPGQRENPFK</sequence>
<proteinExistence type="predicted"/>
<comment type="caution">
    <text evidence="3">The sequence shown here is derived from an EMBL/GenBank/DDBJ whole genome shotgun (WGS) entry which is preliminary data.</text>
</comment>